<dbReference type="EMBL" id="JAGRRH010000007">
    <property type="protein sequence ID" value="KAG7367628.1"/>
    <property type="molecule type" value="Genomic_DNA"/>
</dbReference>
<comment type="caution">
    <text evidence="2">The sequence shown here is derived from an EMBL/GenBank/DDBJ whole genome shotgun (WGS) entry which is preliminary data.</text>
</comment>
<dbReference type="AlphaFoldDB" id="A0A9K3LSA1"/>
<dbReference type="Proteomes" id="UP000693970">
    <property type="component" value="Unassembled WGS sequence"/>
</dbReference>
<evidence type="ECO:0000313" key="2">
    <source>
        <dbReference type="EMBL" id="KAG7367628.1"/>
    </source>
</evidence>
<dbReference type="InterPro" id="IPR002060">
    <property type="entry name" value="Squ/phyt_synthse"/>
</dbReference>
<dbReference type="OrthoDB" id="270318at2759"/>
<accession>A0A9K3LSA1</accession>
<gene>
    <name evidence="2" type="ORF">IV203_030299</name>
</gene>
<sequence>MISSLPLMRSRGRGQQQQQQQQQHNPNYRDYSHGLVPATVFHCHHFQQQQQQRYLTSSSSSSSSSTTTTTRRTTTTHLDKKDFDYCVDLVQQRDRESYLCGLLLPYEARRAYFAVRAWNVEVASIKDNVSVGRKVGGGAQFADETNNLALKVRMQWWKEALSHIYDGSNSVNHNNNIIHDDDDVVVVSLRTNMAASYRKNPIVRVLEYNVHDKRLTRRFLERLLEAREADLDVKQPTTVQDMIDYADDIFSSLLYLSLEMVNVRDEHADRIAQHAGIGIGLVTALRGARIRLARGECVIPQELLLRLSSSSSSYQFPHDKLYNLDENLCCVDLTPNERQLLQDAIEHIAGLAYVHLSQAQQLQTELQLPKQARPCFLPVVPALHYLSKLEQAKYDIFDDTLLQQDHLTILFLLTRTWWTGVF</sequence>
<proteinExistence type="predicted"/>
<keyword evidence="3" id="KW-1185">Reference proteome</keyword>
<reference evidence="2" key="1">
    <citation type="journal article" date="2021" name="Sci. Rep.">
        <title>Diploid genomic architecture of Nitzschia inconspicua, an elite biomass production diatom.</title>
        <authorList>
            <person name="Oliver A."/>
            <person name="Podell S."/>
            <person name="Pinowska A."/>
            <person name="Traller J.C."/>
            <person name="Smith S.R."/>
            <person name="McClure R."/>
            <person name="Beliaev A."/>
            <person name="Bohutskyi P."/>
            <person name="Hill E.A."/>
            <person name="Rabines A."/>
            <person name="Zheng H."/>
            <person name="Allen L.Z."/>
            <person name="Kuo A."/>
            <person name="Grigoriev I.V."/>
            <person name="Allen A.E."/>
            <person name="Hazlebeck D."/>
            <person name="Allen E.E."/>
        </authorList>
    </citation>
    <scope>NUCLEOTIDE SEQUENCE</scope>
    <source>
        <strain evidence="2">Hildebrandi</strain>
    </source>
</reference>
<dbReference type="Pfam" id="PF00494">
    <property type="entry name" value="SQS_PSY"/>
    <property type="match status" value="1"/>
</dbReference>
<feature type="region of interest" description="Disordered" evidence="1">
    <location>
        <begin position="1"/>
        <end position="31"/>
    </location>
</feature>
<protein>
    <submittedName>
        <fullName evidence="2">Squalene/phytoene synthase</fullName>
    </submittedName>
</protein>
<feature type="region of interest" description="Disordered" evidence="1">
    <location>
        <begin position="52"/>
        <end position="74"/>
    </location>
</feature>
<evidence type="ECO:0000313" key="3">
    <source>
        <dbReference type="Proteomes" id="UP000693970"/>
    </source>
</evidence>
<evidence type="ECO:0000256" key="1">
    <source>
        <dbReference type="SAM" id="MobiDB-lite"/>
    </source>
</evidence>
<reference evidence="2" key="2">
    <citation type="submission" date="2021-04" db="EMBL/GenBank/DDBJ databases">
        <authorList>
            <person name="Podell S."/>
        </authorList>
    </citation>
    <scope>NUCLEOTIDE SEQUENCE</scope>
    <source>
        <strain evidence="2">Hildebrandi</strain>
    </source>
</reference>
<organism evidence="2 3">
    <name type="scientific">Nitzschia inconspicua</name>
    <dbReference type="NCBI Taxonomy" id="303405"/>
    <lineage>
        <taxon>Eukaryota</taxon>
        <taxon>Sar</taxon>
        <taxon>Stramenopiles</taxon>
        <taxon>Ochrophyta</taxon>
        <taxon>Bacillariophyta</taxon>
        <taxon>Bacillariophyceae</taxon>
        <taxon>Bacillariophycidae</taxon>
        <taxon>Bacillariales</taxon>
        <taxon>Bacillariaceae</taxon>
        <taxon>Nitzschia</taxon>
    </lineage>
</organism>
<name>A0A9K3LSA1_9STRA</name>